<keyword evidence="26" id="KW-1185">Reference proteome</keyword>
<evidence type="ECO:0000256" key="12">
    <source>
        <dbReference type="ARBA" id="ARBA00022912"/>
    </source>
</evidence>
<dbReference type="Proteomes" id="UP000694568">
    <property type="component" value="Unplaced"/>
</dbReference>
<keyword evidence="14" id="KW-0539">Nucleus</keyword>
<evidence type="ECO:0000256" key="19">
    <source>
        <dbReference type="ARBA" id="ARBA00075580"/>
    </source>
</evidence>
<keyword evidence="10 23" id="KW-0378">Hydrolase</keyword>
<evidence type="ECO:0000256" key="5">
    <source>
        <dbReference type="ARBA" id="ARBA00013081"/>
    </source>
</evidence>
<evidence type="ECO:0000256" key="8">
    <source>
        <dbReference type="ARBA" id="ARBA00022723"/>
    </source>
</evidence>
<dbReference type="InterPro" id="IPR000222">
    <property type="entry name" value="PP2C_BS"/>
</dbReference>
<evidence type="ECO:0000256" key="14">
    <source>
        <dbReference type="ARBA" id="ARBA00023242"/>
    </source>
</evidence>
<evidence type="ECO:0000256" key="4">
    <source>
        <dbReference type="ARBA" id="ARBA00004496"/>
    </source>
</evidence>
<evidence type="ECO:0000256" key="9">
    <source>
        <dbReference type="ARBA" id="ARBA00022737"/>
    </source>
</evidence>
<dbReference type="Ensembl" id="ENSSLUT00000041208.1">
    <property type="protein sequence ID" value="ENSSLUP00000039915.1"/>
    <property type="gene ID" value="ENSSLUG00000017858.1"/>
</dbReference>
<comment type="cofactor">
    <cofactor evidence="1">
        <name>Mn(2+)</name>
        <dbReference type="ChEBI" id="CHEBI:29035"/>
    </cofactor>
</comment>
<evidence type="ECO:0000256" key="2">
    <source>
        <dbReference type="ARBA" id="ARBA00001946"/>
    </source>
</evidence>
<organism evidence="25 26">
    <name type="scientific">Sander lucioperca</name>
    <name type="common">Pike-perch</name>
    <name type="synonym">Perca lucioperca</name>
    <dbReference type="NCBI Taxonomy" id="283035"/>
    <lineage>
        <taxon>Eukaryota</taxon>
        <taxon>Metazoa</taxon>
        <taxon>Chordata</taxon>
        <taxon>Craniata</taxon>
        <taxon>Vertebrata</taxon>
        <taxon>Euteleostomi</taxon>
        <taxon>Actinopterygii</taxon>
        <taxon>Neopterygii</taxon>
        <taxon>Teleostei</taxon>
        <taxon>Neoteleostei</taxon>
        <taxon>Acanthomorphata</taxon>
        <taxon>Eupercaria</taxon>
        <taxon>Perciformes</taxon>
        <taxon>Percoidei</taxon>
        <taxon>Percidae</taxon>
        <taxon>Luciopercinae</taxon>
        <taxon>Sander</taxon>
    </lineage>
</organism>
<evidence type="ECO:0000256" key="7">
    <source>
        <dbReference type="ARBA" id="ARBA00022553"/>
    </source>
</evidence>
<dbReference type="PANTHER" id="PTHR13832:SF535">
    <property type="entry name" value="PROTEIN PHOSPHATASE 1E"/>
    <property type="match status" value="1"/>
</dbReference>
<evidence type="ECO:0000313" key="26">
    <source>
        <dbReference type="Proteomes" id="UP000694568"/>
    </source>
</evidence>
<dbReference type="AlphaFoldDB" id="A0A8C9ZGT1"/>
<evidence type="ECO:0000256" key="17">
    <source>
        <dbReference type="ARBA" id="ARBA00063519"/>
    </source>
</evidence>
<evidence type="ECO:0000256" key="20">
    <source>
        <dbReference type="ARBA" id="ARBA00075701"/>
    </source>
</evidence>
<proteinExistence type="inferred from homology"/>
<dbReference type="Pfam" id="PF00481">
    <property type="entry name" value="PP2C"/>
    <property type="match status" value="1"/>
</dbReference>
<dbReference type="PROSITE" id="PS01032">
    <property type="entry name" value="PPM_1"/>
    <property type="match status" value="1"/>
</dbReference>
<evidence type="ECO:0000256" key="22">
    <source>
        <dbReference type="ARBA" id="ARBA00079435"/>
    </source>
</evidence>
<keyword evidence="8" id="KW-0479">Metal-binding</keyword>
<dbReference type="GO" id="GO:0005737">
    <property type="term" value="C:cytoplasm"/>
    <property type="evidence" value="ECO:0007669"/>
    <property type="project" value="UniProtKB-SubCell"/>
</dbReference>
<sequence>MAGSIAEEKTFRRFLELFLREMRMPLQESDPPPMRPLSDLVTEDEVEGECLDLCLQHLYKYNCPCSLAAALARATADSLLQTDLSIHLLNKTVEDGADPLPQMESVKLAWLVFNRLFEMCCLWLKELPFRRRPQPYYETSIHAIKNMRRKMEDKHVIIPDFNSLFNIQVEEQAYFAVFDGHGGVDAAVYAANHLHVNLVHQESFNQDPIEALCKAFKVTDEGFVKKAAREHLRCGTTGVVTFLRGRTLYVAWLGDSQVILVRKGQVVELMKPHKPDREDEKLRIEALGGCVIWFGTWRVNGSLSVSRAIGDSEHKPYICGDADHDVFPLDGSEDYLILACDGFWDTVVPDEAVRVVSDHLEENSGDTTMVAHKLVASARDAGSSDNITVIVLNTVCNELKHVWHSIL</sequence>
<evidence type="ECO:0000256" key="23">
    <source>
        <dbReference type="RuleBase" id="RU003465"/>
    </source>
</evidence>
<name>A0A8C9ZGT1_SANLU</name>
<evidence type="ECO:0000256" key="1">
    <source>
        <dbReference type="ARBA" id="ARBA00001936"/>
    </source>
</evidence>
<evidence type="ECO:0000256" key="21">
    <source>
        <dbReference type="ARBA" id="ARBA00078590"/>
    </source>
</evidence>
<dbReference type="EC" id="3.1.3.16" evidence="5"/>
<feature type="domain" description="PPM-type phosphatase" evidence="24">
    <location>
        <begin position="138"/>
        <end position="394"/>
    </location>
</feature>
<comment type="similarity">
    <text evidence="23">Belongs to the PP2C family.</text>
</comment>
<dbReference type="GO" id="GO:0004722">
    <property type="term" value="F:protein serine/threonine phosphatase activity"/>
    <property type="evidence" value="ECO:0007669"/>
    <property type="project" value="UniProtKB-EC"/>
</dbReference>
<evidence type="ECO:0000313" key="25">
    <source>
        <dbReference type="Ensembl" id="ENSSLUP00000039915.1"/>
    </source>
</evidence>
<dbReference type="InterPro" id="IPR001932">
    <property type="entry name" value="PPM-type_phosphatase-like_dom"/>
</dbReference>
<evidence type="ECO:0000256" key="10">
    <source>
        <dbReference type="ARBA" id="ARBA00022801"/>
    </source>
</evidence>
<evidence type="ECO:0000256" key="16">
    <source>
        <dbReference type="ARBA" id="ARBA00048336"/>
    </source>
</evidence>
<accession>A0A8C9ZGT1</accession>
<protein>
    <recommendedName>
        <fullName evidence="18">Protein phosphatase 1E</fullName>
        <ecNumber evidence="5">3.1.3.16</ecNumber>
    </recommendedName>
    <alternativeName>
        <fullName evidence="21">Ca(2+)/calmodulin-dependent protein kinase phosphatase N</fullName>
    </alternativeName>
    <alternativeName>
        <fullName evidence="19">CaMKP-nucleus</fullName>
    </alternativeName>
    <alternativeName>
        <fullName evidence="20">Partner of PIX 1</fullName>
    </alternativeName>
    <alternativeName>
        <fullName evidence="22">Partner of PIX-alpha</fullName>
    </alternativeName>
</protein>
<dbReference type="GeneTree" id="ENSGT00940000157884"/>
<comment type="catalytic activity">
    <reaction evidence="15">
        <text>O-phospho-L-seryl-[protein] + H2O = L-seryl-[protein] + phosphate</text>
        <dbReference type="Rhea" id="RHEA:20629"/>
        <dbReference type="Rhea" id="RHEA-COMP:9863"/>
        <dbReference type="Rhea" id="RHEA-COMP:11604"/>
        <dbReference type="ChEBI" id="CHEBI:15377"/>
        <dbReference type="ChEBI" id="CHEBI:29999"/>
        <dbReference type="ChEBI" id="CHEBI:43474"/>
        <dbReference type="ChEBI" id="CHEBI:83421"/>
        <dbReference type="EC" id="3.1.3.16"/>
    </reaction>
</comment>
<dbReference type="SMART" id="SM00332">
    <property type="entry name" value="PP2Cc"/>
    <property type="match status" value="1"/>
</dbReference>
<keyword evidence="13" id="KW-0464">Manganese</keyword>
<keyword evidence="6" id="KW-0963">Cytoplasm</keyword>
<keyword evidence="9" id="KW-0677">Repeat</keyword>
<dbReference type="InterPro" id="IPR015655">
    <property type="entry name" value="PP2C"/>
</dbReference>
<dbReference type="Gene3D" id="3.60.40.10">
    <property type="entry name" value="PPM-type phosphatase domain"/>
    <property type="match status" value="1"/>
</dbReference>
<comment type="subcellular location">
    <subcellularLocation>
        <location evidence="4">Cytoplasm</location>
    </subcellularLocation>
    <subcellularLocation>
        <location evidence="3">Nucleus</location>
    </subcellularLocation>
</comment>
<gene>
    <name evidence="25" type="primary">ppm1e</name>
</gene>
<dbReference type="PANTHER" id="PTHR13832">
    <property type="entry name" value="PROTEIN PHOSPHATASE 2C"/>
    <property type="match status" value="1"/>
</dbReference>
<dbReference type="InterPro" id="IPR036457">
    <property type="entry name" value="PPM-type-like_dom_sf"/>
</dbReference>
<dbReference type="SUPFAM" id="SSF81606">
    <property type="entry name" value="PP2C-like"/>
    <property type="match status" value="1"/>
</dbReference>
<comment type="cofactor">
    <cofactor evidence="2">
        <name>Mg(2+)</name>
        <dbReference type="ChEBI" id="CHEBI:18420"/>
    </cofactor>
</comment>
<evidence type="ECO:0000256" key="11">
    <source>
        <dbReference type="ARBA" id="ARBA00022842"/>
    </source>
</evidence>
<evidence type="ECO:0000256" key="13">
    <source>
        <dbReference type="ARBA" id="ARBA00023211"/>
    </source>
</evidence>
<keyword evidence="12 23" id="KW-0904">Protein phosphatase</keyword>
<evidence type="ECO:0000259" key="24">
    <source>
        <dbReference type="PROSITE" id="PS51746"/>
    </source>
</evidence>
<keyword evidence="11" id="KW-0460">Magnesium</keyword>
<reference evidence="25" key="1">
    <citation type="submission" date="2025-08" db="UniProtKB">
        <authorList>
            <consortium name="Ensembl"/>
        </authorList>
    </citation>
    <scope>IDENTIFICATION</scope>
</reference>
<evidence type="ECO:0000256" key="3">
    <source>
        <dbReference type="ARBA" id="ARBA00004123"/>
    </source>
</evidence>
<dbReference type="PROSITE" id="PS51746">
    <property type="entry name" value="PPM_2"/>
    <property type="match status" value="1"/>
</dbReference>
<reference evidence="25" key="2">
    <citation type="submission" date="2025-09" db="UniProtKB">
        <authorList>
            <consortium name="Ensembl"/>
        </authorList>
    </citation>
    <scope>IDENTIFICATION</scope>
</reference>
<dbReference type="CDD" id="cd00143">
    <property type="entry name" value="PP2Cc"/>
    <property type="match status" value="1"/>
</dbReference>
<evidence type="ECO:0000256" key="6">
    <source>
        <dbReference type="ARBA" id="ARBA00022490"/>
    </source>
</evidence>
<comment type="catalytic activity">
    <reaction evidence="16">
        <text>O-phospho-L-threonyl-[protein] + H2O = L-threonyl-[protein] + phosphate</text>
        <dbReference type="Rhea" id="RHEA:47004"/>
        <dbReference type="Rhea" id="RHEA-COMP:11060"/>
        <dbReference type="Rhea" id="RHEA-COMP:11605"/>
        <dbReference type="ChEBI" id="CHEBI:15377"/>
        <dbReference type="ChEBI" id="CHEBI:30013"/>
        <dbReference type="ChEBI" id="CHEBI:43474"/>
        <dbReference type="ChEBI" id="CHEBI:61977"/>
        <dbReference type="EC" id="3.1.3.16"/>
    </reaction>
</comment>
<evidence type="ECO:0000256" key="15">
    <source>
        <dbReference type="ARBA" id="ARBA00047761"/>
    </source>
</evidence>
<dbReference type="GO" id="GO:0046872">
    <property type="term" value="F:metal ion binding"/>
    <property type="evidence" value="ECO:0007669"/>
    <property type="project" value="UniProtKB-KW"/>
</dbReference>
<evidence type="ECO:0000256" key="18">
    <source>
        <dbReference type="ARBA" id="ARBA00070214"/>
    </source>
</evidence>
<comment type="subunit">
    <text evidence="17">Heterotrimer. Interacts with PAX1 and ARHGEF6 (or ARHGEF7).</text>
</comment>
<dbReference type="FunFam" id="3.60.40.10:FF:000021">
    <property type="entry name" value="Protein phosphatase, Mg2+/Mn2+-dependent, 1E"/>
    <property type="match status" value="1"/>
</dbReference>
<dbReference type="GO" id="GO:0005634">
    <property type="term" value="C:nucleus"/>
    <property type="evidence" value="ECO:0007669"/>
    <property type="project" value="UniProtKB-SubCell"/>
</dbReference>
<keyword evidence="7" id="KW-0597">Phosphoprotein</keyword>